<gene>
    <name evidence="3" type="ORF">ACFPCV_25215</name>
</gene>
<dbReference type="RefSeq" id="WP_378058805.1">
    <property type="nucleotide sequence ID" value="NZ_JBHSIS010000011.1"/>
</dbReference>
<name>A0ABV9S7M6_9PSEU</name>
<dbReference type="Proteomes" id="UP001595859">
    <property type="component" value="Unassembled WGS sequence"/>
</dbReference>
<dbReference type="EMBL" id="JBHSIS010000011">
    <property type="protein sequence ID" value="MFC4856818.1"/>
    <property type="molecule type" value="Genomic_DNA"/>
</dbReference>
<reference evidence="4" key="1">
    <citation type="journal article" date="2019" name="Int. J. Syst. Evol. Microbiol.">
        <title>The Global Catalogue of Microorganisms (GCM) 10K type strain sequencing project: providing services to taxonomists for standard genome sequencing and annotation.</title>
        <authorList>
            <consortium name="The Broad Institute Genomics Platform"/>
            <consortium name="The Broad Institute Genome Sequencing Center for Infectious Disease"/>
            <person name="Wu L."/>
            <person name="Ma J."/>
        </authorList>
    </citation>
    <scope>NUCLEOTIDE SEQUENCE [LARGE SCALE GENOMIC DNA]</scope>
    <source>
        <strain evidence="4">ZS-22-S1</strain>
    </source>
</reference>
<organism evidence="3 4">
    <name type="scientific">Actinophytocola glycyrrhizae</name>
    <dbReference type="NCBI Taxonomy" id="2044873"/>
    <lineage>
        <taxon>Bacteria</taxon>
        <taxon>Bacillati</taxon>
        <taxon>Actinomycetota</taxon>
        <taxon>Actinomycetes</taxon>
        <taxon>Pseudonocardiales</taxon>
        <taxon>Pseudonocardiaceae</taxon>
    </lineage>
</organism>
<evidence type="ECO:0000313" key="4">
    <source>
        <dbReference type="Proteomes" id="UP001595859"/>
    </source>
</evidence>
<keyword evidence="4" id="KW-1185">Reference proteome</keyword>
<protein>
    <submittedName>
        <fullName evidence="3">DUF397 domain-containing protein</fullName>
    </submittedName>
</protein>
<sequence>MPDSPRRDASGHGTADHPPLATGTNGVLPGHEKQENRAHAAGWGPLVVRMGRPVQELSTNSRSARLMLNIQRRRIFSVPPYGEVATNHSVIHRCESSHPGDRRWRRASACIPANECVEVGRAPEVVMVRDSKAGASSPLSFDPFAWDVFLDQLRAD</sequence>
<evidence type="ECO:0000259" key="2">
    <source>
        <dbReference type="Pfam" id="PF04149"/>
    </source>
</evidence>
<dbReference type="Pfam" id="PF04149">
    <property type="entry name" value="DUF397"/>
    <property type="match status" value="1"/>
</dbReference>
<dbReference type="InterPro" id="IPR007278">
    <property type="entry name" value="DUF397"/>
</dbReference>
<accession>A0ABV9S7M6</accession>
<evidence type="ECO:0000313" key="3">
    <source>
        <dbReference type="EMBL" id="MFC4856818.1"/>
    </source>
</evidence>
<feature type="compositionally biased region" description="Basic and acidic residues" evidence="1">
    <location>
        <begin position="1"/>
        <end position="10"/>
    </location>
</feature>
<comment type="caution">
    <text evidence="3">The sequence shown here is derived from an EMBL/GenBank/DDBJ whole genome shotgun (WGS) entry which is preliminary data.</text>
</comment>
<evidence type="ECO:0000256" key="1">
    <source>
        <dbReference type="SAM" id="MobiDB-lite"/>
    </source>
</evidence>
<feature type="domain" description="DUF397" evidence="2">
    <location>
        <begin position="103"/>
        <end position="154"/>
    </location>
</feature>
<proteinExistence type="predicted"/>
<feature type="region of interest" description="Disordered" evidence="1">
    <location>
        <begin position="1"/>
        <end position="43"/>
    </location>
</feature>